<organism evidence="1 3">
    <name type="scientific">Rhizophagus clarus</name>
    <dbReference type="NCBI Taxonomy" id="94130"/>
    <lineage>
        <taxon>Eukaryota</taxon>
        <taxon>Fungi</taxon>
        <taxon>Fungi incertae sedis</taxon>
        <taxon>Mucoromycota</taxon>
        <taxon>Glomeromycotina</taxon>
        <taxon>Glomeromycetes</taxon>
        <taxon>Glomerales</taxon>
        <taxon>Glomeraceae</taxon>
        <taxon>Rhizophagus</taxon>
    </lineage>
</organism>
<keyword evidence="3" id="KW-1185">Reference proteome</keyword>
<dbReference type="AlphaFoldDB" id="A0A2Z6QJP0"/>
<dbReference type="OrthoDB" id="2337369at2759"/>
<evidence type="ECO:0000313" key="1">
    <source>
        <dbReference type="EMBL" id="GBB84984.1"/>
    </source>
</evidence>
<dbReference type="EMBL" id="BLAL01000049">
    <property type="protein sequence ID" value="GES80350.1"/>
    <property type="molecule type" value="Genomic_DNA"/>
</dbReference>
<dbReference type="EMBL" id="BEXD01000178">
    <property type="protein sequence ID" value="GBB84984.1"/>
    <property type="molecule type" value="Genomic_DNA"/>
</dbReference>
<dbReference type="Proteomes" id="UP000247702">
    <property type="component" value="Unassembled WGS sequence"/>
</dbReference>
<name>A0A2Z6QJP0_9GLOM</name>
<comment type="caution">
    <text evidence="1">The sequence shown here is derived from an EMBL/GenBank/DDBJ whole genome shotgun (WGS) entry which is preliminary data.</text>
</comment>
<reference evidence="2" key="2">
    <citation type="submission" date="2019-10" db="EMBL/GenBank/DDBJ databases">
        <title>Conservation and host-specific expression of non-tandemly repeated heterogenous ribosome RNA gene in arbuscular mycorrhizal fungi.</title>
        <authorList>
            <person name="Maeda T."/>
            <person name="Kobayashi Y."/>
            <person name="Nakagawa T."/>
            <person name="Ezawa T."/>
            <person name="Yamaguchi K."/>
            <person name="Bino T."/>
            <person name="Nishimoto Y."/>
            <person name="Shigenobu S."/>
            <person name="Kawaguchi M."/>
        </authorList>
    </citation>
    <scope>NUCLEOTIDE SEQUENCE</scope>
    <source>
        <strain evidence="2">HR1</strain>
    </source>
</reference>
<accession>A0A2Z6QJP0</accession>
<reference evidence="1 3" key="1">
    <citation type="submission" date="2017-11" db="EMBL/GenBank/DDBJ databases">
        <title>The genome of Rhizophagus clarus HR1 reveals common genetic basis of auxotrophy among arbuscular mycorrhizal fungi.</title>
        <authorList>
            <person name="Kobayashi Y."/>
        </authorList>
    </citation>
    <scope>NUCLEOTIDE SEQUENCE [LARGE SCALE GENOMIC DNA]</scope>
    <source>
        <strain evidence="1 3">HR1</strain>
    </source>
</reference>
<dbReference type="Proteomes" id="UP000615446">
    <property type="component" value="Unassembled WGS sequence"/>
</dbReference>
<evidence type="ECO:0008006" key="4">
    <source>
        <dbReference type="Google" id="ProtNLM"/>
    </source>
</evidence>
<protein>
    <recommendedName>
        <fullName evidence="4">Ubiquitin-like domain-containing protein</fullName>
    </recommendedName>
</protein>
<sequence length="103" mass="11459">MANITLNCVIIPTGGFIGIPINDVNLTVTIPLGNTVRNLHTQIQQQLPQQFRNVPFYLRALRPGLVNYVAMRQGGLISDYFDGNPTAGVCHVLIEHDVYGYYD</sequence>
<gene>
    <name evidence="2" type="ORF">RCL2_000763200</name>
    <name evidence="1" type="ORF">RclHR1_11580005</name>
</gene>
<evidence type="ECO:0000313" key="3">
    <source>
        <dbReference type="Proteomes" id="UP000247702"/>
    </source>
</evidence>
<evidence type="ECO:0000313" key="2">
    <source>
        <dbReference type="EMBL" id="GES80350.1"/>
    </source>
</evidence>
<proteinExistence type="predicted"/>